<dbReference type="Proteomes" id="UP000269945">
    <property type="component" value="Unassembled WGS sequence"/>
</dbReference>
<dbReference type="AlphaFoldDB" id="A0A9X9Q0F6"/>
<dbReference type="EMBL" id="CYRY02014316">
    <property type="protein sequence ID" value="VCW84461.1"/>
    <property type="molecule type" value="Genomic_DNA"/>
</dbReference>
<name>A0A9X9Q0F6_GULGU</name>
<keyword evidence="2" id="KW-1133">Transmembrane helix</keyword>
<gene>
    <name evidence="3" type="ORF">BN2614_LOCUS1</name>
</gene>
<protein>
    <submittedName>
        <fullName evidence="3">Uncharacterized protein</fullName>
    </submittedName>
</protein>
<keyword evidence="2" id="KW-0472">Membrane</keyword>
<accession>A0A9X9Q0F6</accession>
<proteinExistence type="predicted"/>
<feature type="region of interest" description="Disordered" evidence="1">
    <location>
        <begin position="1"/>
        <end position="30"/>
    </location>
</feature>
<feature type="non-terminal residue" evidence="3">
    <location>
        <position position="1"/>
    </location>
</feature>
<reference evidence="3 4" key="1">
    <citation type="submission" date="2018-10" db="EMBL/GenBank/DDBJ databases">
        <authorList>
            <person name="Ekblom R."/>
            <person name="Jareborg N."/>
        </authorList>
    </citation>
    <scope>NUCLEOTIDE SEQUENCE [LARGE SCALE GENOMIC DNA]</scope>
    <source>
        <tissue evidence="3">Muscle</tissue>
    </source>
</reference>
<sequence>APARTSPPRRTCRPTSTPPGRRCAPGTASARTASSCMGRASARCPPCTWPPATSALQWCCTRRSPRACALPSLTPRRPTASMRSPTSRRCPRSRHRCSSSPARRTKQSTSPTGWRSMSAAPRPWSRCGWRVPGTMASSSTASTWSACAASSPRSCPTNRLPVFGENFSVLCKIVIYFIYLFFFLGIGRYLEKNATELDFHR</sequence>
<evidence type="ECO:0000256" key="1">
    <source>
        <dbReference type="SAM" id="MobiDB-lite"/>
    </source>
</evidence>
<feature type="region of interest" description="Disordered" evidence="1">
    <location>
        <begin position="71"/>
        <end position="121"/>
    </location>
</feature>
<evidence type="ECO:0000313" key="3">
    <source>
        <dbReference type="EMBL" id="VCW84461.1"/>
    </source>
</evidence>
<feature type="compositionally biased region" description="Low complexity" evidence="1">
    <location>
        <begin position="1"/>
        <end position="23"/>
    </location>
</feature>
<feature type="transmembrane region" description="Helical" evidence="2">
    <location>
        <begin position="169"/>
        <end position="190"/>
    </location>
</feature>
<comment type="caution">
    <text evidence="3">The sequence shown here is derived from an EMBL/GenBank/DDBJ whole genome shotgun (WGS) entry which is preliminary data.</text>
</comment>
<organism evidence="3 4">
    <name type="scientific">Gulo gulo</name>
    <name type="common">Wolverine</name>
    <name type="synonym">Gluton</name>
    <dbReference type="NCBI Taxonomy" id="48420"/>
    <lineage>
        <taxon>Eukaryota</taxon>
        <taxon>Metazoa</taxon>
        <taxon>Chordata</taxon>
        <taxon>Craniata</taxon>
        <taxon>Vertebrata</taxon>
        <taxon>Euteleostomi</taxon>
        <taxon>Mammalia</taxon>
        <taxon>Eutheria</taxon>
        <taxon>Laurasiatheria</taxon>
        <taxon>Carnivora</taxon>
        <taxon>Caniformia</taxon>
        <taxon>Musteloidea</taxon>
        <taxon>Mustelidae</taxon>
        <taxon>Guloninae</taxon>
        <taxon>Gulo</taxon>
    </lineage>
</organism>
<evidence type="ECO:0000313" key="4">
    <source>
        <dbReference type="Proteomes" id="UP000269945"/>
    </source>
</evidence>
<keyword evidence="4" id="KW-1185">Reference proteome</keyword>
<evidence type="ECO:0000256" key="2">
    <source>
        <dbReference type="SAM" id="Phobius"/>
    </source>
</evidence>
<keyword evidence="2" id="KW-0812">Transmembrane</keyword>